<keyword evidence="2 6" id="KW-0238">DNA-binding</keyword>
<evidence type="ECO:0000256" key="3">
    <source>
        <dbReference type="ARBA" id="ARBA00023163"/>
    </source>
</evidence>
<name>A0A1H2RDA1_9PROT</name>
<protein>
    <submittedName>
        <fullName evidence="6">DNA-binding transcriptional regulator, ArsR family</fullName>
    </submittedName>
</protein>
<keyword evidence="1" id="KW-0805">Transcription regulation</keyword>
<gene>
    <name evidence="6" type="ORF">SAMN05421882_100486</name>
</gene>
<accession>A0A1H2RDA1</accession>
<dbReference type="GO" id="GO:0003677">
    <property type="term" value="F:DNA binding"/>
    <property type="evidence" value="ECO:0007669"/>
    <property type="project" value="UniProtKB-KW"/>
</dbReference>
<dbReference type="SUPFAM" id="SSF46785">
    <property type="entry name" value="Winged helix' DNA-binding domain"/>
    <property type="match status" value="1"/>
</dbReference>
<dbReference type="GO" id="GO:0003700">
    <property type="term" value="F:DNA-binding transcription factor activity"/>
    <property type="evidence" value="ECO:0007669"/>
    <property type="project" value="InterPro"/>
</dbReference>
<feature type="compositionally biased region" description="Basic residues" evidence="4">
    <location>
        <begin position="120"/>
        <end position="131"/>
    </location>
</feature>
<evidence type="ECO:0000256" key="2">
    <source>
        <dbReference type="ARBA" id="ARBA00023125"/>
    </source>
</evidence>
<dbReference type="InterPro" id="IPR036388">
    <property type="entry name" value="WH-like_DNA-bd_sf"/>
</dbReference>
<dbReference type="Pfam" id="PF01022">
    <property type="entry name" value="HTH_5"/>
    <property type="match status" value="1"/>
</dbReference>
<feature type="domain" description="HTH arsR-type" evidence="5">
    <location>
        <begin position="22"/>
        <end position="119"/>
    </location>
</feature>
<evidence type="ECO:0000259" key="5">
    <source>
        <dbReference type="PROSITE" id="PS50987"/>
    </source>
</evidence>
<organism evidence="6 7">
    <name type="scientific">Nitrosomonas communis</name>
    <dbReference type="NCBI Taxonomy" id="44574"/>
    <lineage>
        <taxon>Bacteria</taxon>
        <taxon>Pseudomonadati</taxon>
        <taxon>Pseudomonadota</taxon>
        <taxon>Betaproteobacteria</taxon>
        <taxon>Nitrosomonadales</taxon>
        <taxon>Nitrosomonadaceae</taxon>
        <taxon>Nitrosomonas</taxon>
    </lineage>
</organism>
<dbReference type="InterPro" id="IPR036390">
    <property type="entry name" value="WH_DNA-bd_sf"/>
</dbReference>
<evidence type="ECO:0000256" key="1">
    <source>
        <dbReference type="ARBA" id="ARBA00023015"/>
    </source>
</evidence>
<dbReference type="InterPro" id="IPR001845">
    <property type="entry name" value="HTH_ArsR_DNA-bd_dom"/>
</dbReference>
<dbReference type="SMART" id="SM00418">
    <property type="entry name" value="HTH_ARSR"/>
    <property type="match status" value="1"/>
</dbReference>
<dbReference type="PROSITE" id="PS50987">
    <property type="entry name" value="HTH_ARSR_2"/>
    <property type="match status" value="1"/>
</dbReference>
<evidence type="ECO:0000313" key="6">
    <source>
        <dbReference type="EMBL" id="SDW17463.1"/>
    </source>
</evidence>
<dbReference type="InterPro" id="IPR051011">
    <property type="entry name" value="Metal_resp_trans_reg"/>
</dbReference>
<dbReference type="NCBIfam" id="NF033788">
    <property type="entry name" value="HTH_metalloreg"/>
    <property type="match status" value="1"/>
</dbReference>
<evidence type="ECO:0000256" key="4">
    <source>
        <dbReference type="SAM" id="MobiDB-lite"/>
    </source>
</evidence>
<dbReference type="PANTHER" id="PTHR43132">
    <property type="entry name" value="ARSENICAL RESISTANCE OPERON REPRESSOR ARSR-RELATED"/>
    <property type="match status" value="1"/>
</dbReference>
<dbReference type="Gene3D" id="1.10.10.10">
    <property type="entry name" value="Winged helix-like DNA-binding domain superfamily/Winged helix DNA-binding domain"/>
    <property type="match status" value="1"/>
</dbReference>
<proteinExistence type="predicted"/>
<feature type="region of interest" description="Disordered" evidence="4">
    <location>
        <begin position="120"/>
        <end position="145"/>
    </location>
</feature>
<dbReference type="CDD" id="cd00090">
    <property type="entry name" value="HTH_ARSR"/>
    <property type="match status" value="1"/>
</dbReference>
<sequence>MLSNPLIKKEIADPTGLTDMLSNRASAAQACALLKALANEDRLLILCQLAQGEKNVGELEQSLGIRQPTLSQQLTVLREEKLVNTERKGKYIYYCLASQAALHIMQTLYHLYCIDHSPHPQKKSNHLKLKKSIPSGGEKNGYNHD</sequence>
<dbReference type="PANTHER" id="PTHR43132:SF2">
    <property type="entry name" value="ARSENICAL RESISTANCE OPERON REPRESSOR ARSR-RELATED"/>
    <property type="match status" value="1"/>
</dbReference>
<evidence type="ECO:0000313" key="7">
    <source>
        <dbReference type="Proteomes" id="UP000183454"/>
    </source>
</evidence>
<dbReference type="EMBL" id="FNNH01000004">
    <property type="protein sequence ID" value="SDW17463.1"/>
    <property type="molecule type" value="Genomic_DNA"/>
</dbReference>
<dbReference type="AlphaFoldDB" id="A0A1H2RDA1"/>
<reference evidence="6 7" key="1">
    <citation type="submission" date="2016-10" db="EMBL/GenBank/DDBJ databases">
        <authorList>
            <person name="de Groot N.N."/>
        </authorList>
    </citation>
    <scope>NUCLEOTIDE SEQUENCE [LARGE SCALE GENOMIC DNA]</scope>
    <source>
        <strain evidence="6 7">Nm110</strain>
    </source>
</reference>
<keyword evidence="3" id="KW-0804">Transcription</keyword>
<dbReference type="Proteomes" id="UP000183454">
    <property type="component" value="Unassembled WGS sequence"/>
</dbReference>
<dbReference type="InterPro" id="IPR011991">
    <property type="entry name" value="ArsR-like_HTH"/>
</dbReference>
<dbReference type="PRINTS" id="PR00778">
    <property type="entry name" value="HTHARSR"/>
</dbReference>